<reference evidence="2" key="2">
    <citation type="submission" date="2020-09" db="EMBL/GenBank/DDBJ databases">
        <authorList>
            <person name="Sun Q."/>
            <person name="Ohkuma M."/>
        </authorList>
    </citation>
    <scope>NUCLEOTIDE SEQUENCE</scope>
    <source>
        <strain evidence="2">JCM 19831</strain>
    </source>
</reference>
<dbReference type="Proteomes" id="UP000642070">
    <property type="component" value="Unassembled WGS sequence"/>
</dbReference>
<keyword evidence="1" id="KW-0472">Membrane</keyword>
<name>A0A917TCY1_9ACTN</name>
<accession>A0A917TCY1</accession>
<organism evidence="2 3">
    <name type="scientific">Dactylosporangium sucinum</name>
    <dbReference type="NCBI Taxonomy" id="1424081"/>
    <lineage>
        <taxon>Bacteria</taxon>
        <taxon>Bacillati</taxon>
        <taxon>Actinomycetota</taxon>
        <taxon>Actinomycetes</taxon>
        <taxon>Micromonosporales</taxon>
        <taxon>Micromonosporaceae</taxon>
        <taxon>Dactylosporangium</taxon>
    </lineage>
</organism>
<reference evidence="2" key="1">
    <citation type="journal article" date="2014" name="Int. J. Syst. Evol. Microbiol.">
        <title>Complete genome sequence of Corynebacterium casei LMG S-19264T (=DSM 44701T), isolated from a smear-ripened cheese.</title>
        <authorList>
            <consortium name="US DOE Joint Genome Institute (JGI-PGF)"/>
            <person name="Walter F."/>
            <person name="Albersmeier A."/>
            <person name="Kalinowski J."/>
            <person name="Ruckert C."/>
        </authorList>
    </citation>
    <scope>NUCLEOTIDE SEQUENCE</scope>
    <source>
        <strain evidence="2">JCM 19831</strain>
    </source>
</reference>
<evidence type="ECO:0000313" key="2">
    <source>
        <dbReference type="EMBL" id="GGM18331.1"/>
    </source>
</evidence>
<protein>
    <submittedName>
        <fullName evidence="2">Uncharacterized protein</fullName>
    </submittedName>
</protein>
<evidence type="ECO:0000313" key="3">
    <source>
        <dbReference type="Proteomes" id="UP000642070"/>
    </source>
</evidence>
<proteinExistence type="predicted"/>
<dbReference type="EMBL" id="BMPI01000007">
    <property type="protein sequence ID" value="GGM18331.1"/>
    <property type="molecule type" value="Genomic_DNA"/>
</dbReference>
<keyword evidence="1" id="KW-0812">Transmembrane</keyword>
<gene>
    <name evidence="2" type="ORF">GCM10007977_019490</name>
</gene>
<keyword evidence="1" id="KW-1133">Transmembrane helix</keyword>
<evidence type="ECO:0000256" key="1">
    <source>
        <dbReference type="SAM" id="Phobius"/>
    </source>
</evidence>
<feature type="transmembrane region" description="Helical" evidence="1">
    <location>
        <begin position="32"/>
        <end position="53"/>
    </location>
</feature>
<comment type="caution">
    <text evidence="2">The sequence shown here is derived from an EMBL/GenBank/DDBJ whole genome shotgun (WGS) entry which is preliminary data.</text>
</comment>
<keyword evidence="3" id="KW-1185">Reference proteome</keyword>
<sequence length="97" mass="9968">MGCGTIVGNQTGPGVTAIAWERLMRDKMLGRWMFRLAVTIGAGSVALGLPAAAAHADDLRNSGRVAIPGAVQIVGTPIVVRPVSPGDIAVTEDFGWG</sequence>
<dbReference type="AlphaFoldDB" id="A0A917TCY1"/>